<feature type="non-terminal residue" evidence="1">
    <location>
        <position position="93"/>
    </location>
</feature>
<reference evidence="1 2" key="1">
    <citation type="journal article" date="2023" name="J. Hered.">
        <title>Chromosome-level genome of the wood stork (Mycteria americana) provides insight into avian chromosome evolution.</title>
        <authorList>
            <person name="Flamio R. Jr."/>
            <person name="Ramstad K.M."/>
        </authorList>
    </citation>
    <scope>NUCLEOTIDE SEQUENCE [LARGE SCALE GENOMIC DNA]</scope>
    <source>
        <strain evidence="1">JAX WOST 10</strain>
    </source>
</reference>
<gene>
    <name evidence="1" type="ORF">QYF61_010644</name>
</gene>
<sequence>MVYEERLRELSKSRLGRDLIALFSYLKGGCREDNSPWRCTVHRIRGNGQKMEHGQFQLGMRKRFFNSALGEKTVYKTEKDLFNETISFSYKCK</sequence>
<name>A0AAN7NLK5_MYCAM</name>
<keyword evidence="2" id="KW-1185">Reference proteome</keyword>
<accession>A0AAN7NLK5</accession>
<proteinExistence type="predicted"/>
<organism evidence="1 2">
    <name type="scientific">Mycteria americana</name>
    <name type="common">Wood stork</name>
    <dbReference type="NCBI Taxonomy" id="33587"/>
    <lineage>
        <taxon>Eukaryota</taxon>
        <taxon>Metazoa</taxon>
        <taxon>Chordata</taxon>
        <taxon>Craniata</taxon>
        <taxon>Vertebrata</taxon>
        <taxon>Euteleostomi</taxon>
        <taxon>Archelosauria</taxon>
        <taxon>Archosauria</taxon>
        <taxon>Dinosauria</taxon>
        <taxon>Saurischia</taxon>
        <taxon>Theropoda</taxon>
        <taxon>Coelurosauria</taxon>
        <taxon>Aves</taxon>
        <taxon>Neognathae</taxon>
        <taxon>Neoaves</taxon>
        <taxon>Aequornithes</taxon>
        <taxon>Ciconiiformes</taxon>
        <taxon>Ciconiidae</taxon>
        <taxon>Mycteria</taxon>
    </lineage>
</organism>
<dbReference type="EMBL" id="JAUNZN010000002">
    <property type="protein sequence ID" value="KAK4826659.1"/>
    <property type="molecule type" value="Genomic_DNA"/>
</dbReference>
<protein>
    <submittedName>
        <fullName evidence="1">Uncharacterized protein</fullName>
    </submittedName>
</protein>
<evidence type="ECO:0000313" key="1">
    <source>
        <dbReference type="EMBL" id="KAK4826659.1"/>
    </source>
</evidence>
<dbReference type="Proteomes" id="UP001333110">
    <property type="component" value="Unassembled WGS sequence"/>
</dbReference>
<evidence type="ECO:0000313" key="2">
    <source>
        <dbReference type="Proteomes" id="UP001333110"/>
    </source>
</evidence>
<comment type="caution">
    <text evidence="1">The sequence shown here is derived from an EMBL/GenBank/DDBJ whole genome shotgun (WGS) entry which is preliminary data.</text>
</comment>
<dbReference type="AlphaFoldDB" id="A0AAN7NLK5"/>